<evidence type="ECO:0000256" key="2">
    <source>
        <dbReference type="SAM" id="SignalP"/>
    </source>
</evidence>
<comment type="caution">
    <text evidence="3">The sequence shown here is derived from an EMBL/GenBank/DDBJ whole genome shotgun (WGS) entry which is preliminary data.</text>
</comment>
<dbReference type="RefSeq" id="WP_103082321.1">
    <property type="nucleotide sequence ID" value="NZ_CP021850.1"/>
</dbReference>
<name>A0A2K2FEA4_9CLOT</name>
<organism evidence="3 4">
    <name type="scientific">Clostridium thermosuccinogenes</name>
    <dbReference type="NCBI Taxonomy" id="84032"/>
    <lineage>
        <taxon>Bacteria</taxon>
        <taxon>Bacillati</taxon>
        <taxon>Bacillota</taxon>
        <taxon>Clostridia</taxon>
        <taxon>Eubacteriales</taxon>
        <taxon>Clostridiaceae</taxon>
        <taxon>Clostridium</taxon>
    </lineage>
</organism>
<proteinExistence type="predicted"/>
<accession>A0A2K2FEA4</accession>
<gene>
    <name evidence="3" type="ORF">CDQ84_13800</name>
</gene>
<feature type="signal peptide" evidence="2">
    <location>
        <begin position="1"/>
        <end position="25"/>
    </location>
</feature>
<evidence type="ECO:0000313" key="3">
    <source>
        <dbReference type="EMBL" id="PNT97114.1"/>
    </source>
</evidence>
<dbReference type="PROSITE" id="PS51257">
    <property type="entry name" value="PROKAR_LIPOPROTEIN"/>
    <property type="match status" value="1"/>
</dbReference>
<keyword evidence="4" id="KW-1185">Reference proteome</keyword>
<dbReference type="OrthoDB" id="2087773at2"/>
<sequence>MIKLSKRIGMAILTFALFIAFSGCASEKPARSNNDMRDTDRAGTDSSKDEEISVKDDNANTTKDSEKDLGDSIKTYTDKRYKFSVDYPENLKTEITETSIDSGIIIYFDDNKDESIYVYGQSGHISLPYADGVKKEEFITDSGLRGTLYILEHNGTKEMDLILGEGFLGANVSFRIDIFKQYEEQIFKILKSIRSTD</sequence>
<protein>
    <recommendedName>
        <fullName evidence="5">DUF4367 domain-containing protein</fullName>
    </recommendedName>
</protein>
<dbReference type="Proteomes" id="UP000236151">
    <property type="component" value="Unassembled WGS sequence"/>
</dbReference>
<evidence type="ECO:0000256" key="1">
    <source>
        <dbReference type="SAM" id="MobiDB-lite"/>
    </source>
</evidence>
<reference evidence="3 4" key="1">
    <citation type="submission" date="2017-06" db="EMBL/GenBank/DDBJ databases">
        <title>Investigating the central metabolism of Clostridium thermosuccinogenes.</title>
        <authorList>
            <person name="Koendjbiharie J.G."/>
            <person name="van Kranenburg R."/>
        </authorList>
    </citation>
    <scope>NUCLEOTIDE SEQUENCE [LARGE SCALE GENOMIC DNA]</scope>
    <source>
        <strain evidence="3 4">DSM 5806</strain>
    </source>
</reference>
<dbReference type="EMBL" id="NIOJ01000040">
    <property type="protein sequence ID" value="PNT97114.1"/>
    <property type="molecule type" value="Genomic_DNA"/>
</dbReference>
<feature type="chain" id="PRO_5038413377" description="DUF4367 domain-containing protein" evidence="2">
    <location>
        <begin position="26"/>
        <end position="197"/>
    </location>
</feature>
<feature type="compositionally biased region" description="Basic and acidic residues" evidence="1">
    <location>
        <begin position="28"/>
        <end position="69"/>
    </location>
</feature>
<evidence type="ECO:0000313" key="4">
    <source>
        <dbReference type="Proteomes" id="UP000236151"/>
    </source>
</evidence>
<feature type="region of interest" description="Disordered" evidence="1">
    <location>
        <begin position="27"/>
        <end position="69"/>
    </location>
</feature>
<dbReference type="KEGG" id="cthd:CDO33_18725"/>
<keyword evidence="2" id="KW-0732">Signal</keyword>
<dbReference type="AlphaFoldDB" id="A0A2K2FEA4"/>
<evidence type="ECO:0008006" key="5">
    <source>
        <dbReference type="Google" id="ProtNLM"/>
    </source>
</evidence>